<dbReference type="InterPro" id="IPR043938">
    <property type="entry name" value="Ligase_CoA_dom"/>
</dbReference>
<dbReference type="GO" id="GO:0043758">
    <property type="term" value="F:acetate-CoA ligase (ADP-forming) activity"/>
    <property type="evidence" value="ECO:0007669"/>
    <property type="project" value="UniProtKB-EC"/>
</dbReference>
<evidence type="ECO:0000256" key="1">
    <source>
        <dbReference type="ARBA" id="ARBA00001619"/>
    </source>
</evidence>
<dbReference type="Gene3D" id="3.40.50.720">
    <property type="entry name" value="NAD(P)-binding Rossmann-like Domain"/>
    <property type="match status" value="1"/>
</dbReference>
<dbReference type="Gene3D" id="3.30.470.20">
    <property type="entry name" value="ATP-grasp fold, B domain"/>
    <property type="match status" value="1"/>
</dbReference>
<feature type="domain" description="CoA-binding" evidence="6">
    <location>
        <begin position="7"/>
        <end position="99"/>
    </location>
</feature>
<dbReference type="OrthoDB" id="18103at2157"/>
<dbReference type="STRING" id="348780.NP_2858A"/>
<keyword evidence="8" id="KW-1185">Reference proteome</keyword>
<organism evidence="7 8">
    <name type="scientific">Natronomonas pharaonis (strain ATCC 35678 / DSM 2160 / CIP 103997 / JCM 8858 / NBRC 14720 / NCIMB 2260 / Gabara)</name>
    <name type="common">Halobacterium pharaonis</name>
    <dbReference type="NCBI Taxonomy" id="348780"/>
    <lineage>
        <taxon>Archaea</taxon>
        <taxon>Methanobacteriati</taxon>
        <taxon>Methanobacteriota</taxon>
        <taxon>Stenosarchaea group</taxon>
        <taxon>Halobacteria</taxon>
        <taxon>Halobacteriales</taxon>
        <taxon>Natronomonadaceae</taxon>
        <taxon>Natronomonas</taxon>
    </lineage>
</organism>
<dbReference type="SMART" id="SM00881">
    <property type="entry name" value="CoA_binding"/>
    <property type="match status" value="1"/>
</dbReference>
<keyword evidence="3 7" id="KW-0436">Ligase</keyword>
<dbReference type="GeneID" id="3702472"/>
<dbReference type="InterPro" id="IPR013815">
    <property type="entry name" value="ATP_grasp_subdomain_1"/>
</dbReference>
<dbReference type="EMBL" id="CR936257">
    <property type="protein sequence ID" value="CAI49520.1"/>
    <property type="molecule type" value="Genomic_DNA"/>
</dbReference>
<dbReference type="KEGG" id="nph:NP_2858A"/>
<evidence type="ECO:0000256" key="4">
    <source>
        <dbReference type="ARBA" id="ARBA00022741"/>
    </source>
</evidence>
<dbReference type="Gene3D" id="3.40.50.261">
    <property type="entry name" value="Succinyl-CoA synthetase domains"/>
    <property type="match status" value="2"/>
</dbReference>
<dbReference type="Proteomes" id="UP000002698">
    <property type="component" value="Chromosome"/>
</dbReference>
<dbReference type="SUPFAM" id="SSF52210">
    <property type="entry name" value="Succinyl-CoA synthetase domains"/>
    <property type="match status" value="2"/>
</dbReference>
<keyword evidence="4" id="KW-0547">Nucleotide-binding</keyword>
<dbReference type="Pfam" id="PF13380">
    <property type="entry name" value="CoA_binding_2"/>
    <property type="match status" value="1"/>
</dbReference>
<dbReference type="FunFam" id="3.30.1490.20:FF:000020">
    <property type="entry name" value="Protein lysine acetyltransferase"/>
    <property type="match status" value="1"/>
</dbReference>
<evidence type="ECO:0000256" key="2">
    <source>
        <dbReference type="ARBA" id="ARBA00012957"/>
    </source>
</evidence>
<dbReference type="Pfam" id="PF19045">
    <property type="entry name" value="Ligase_CoA_2"/>
    <property type="match status" value="1"/>
</dbReference>
<accession>A0A1U7EWR3</accession>
<gene>
    <name evidence="7" type="primary">acdA</name>
    <name evidence="7" type="ordered locus">NP_2858A</name>
</gene>
<dbReference type="RefSeq" id="WP_011323145.1">
    <property type="nucleotide sequence ID" value="NC_007426.1"/>
</dbReference>
<dbReference type="GO" id="GO:0005524">
    <property type="term" value="F:ATP binding"/>
    <property type="evidence" value="ECO:0007669"/>
    <property type="project" value="UniProtKB-KW"/>
</dbReference>
<dbReference type="SUPFAM" id="SSF56059">
    <property type="entry name" value="Glutathione synthetase ATP-binding domain-like"/>
    <property type="match status" value="1"/>
</dbReference>
<evidence type="ECO:0000256" key="3">
    <source>
        <dbReference type="ARBA" id="ARBA00022598"/>
    </source>
</evidence>
<keyword evidence="5" id="KW-0067">ATP-binding</keyword>
<dbReference type="InterPro" id="IPR016102">
    <property type="entry name" value="Succinyl-CoA_synth-like"/>
</dbReference>
<dbReference type="PANTHER" id="PTHR43334:SF1">
    <property type="entry name" value="3-HYDROXYPROPIONATE--COA LIGASE [ADP-FORMING]"/>
    <property type="match status" value="1"/>
</dbReference>
<dbReference type="InterPro" id="IPR003781">
    <property type="entry name" value="CoA-bd"/>
</dbReference>
<dbReference type="EC" id="6.2.1.13" evidence="2"/>
<dbReference type="HOGENOM" id="CLU_007415_3_1_2"/>
<dbReference type="InterPro" id="IPR051538">
    <property type="entry name" value="Acyl-CoA_Synth/Transferase"/>
</dbReference>
<dbReference type="eggNOG" id="arCOG01340">
    <property type="taxonomic scope" value="Archaea"/>
</dbReference>
<dbReference type="EnsemblBacteria" id="CAI49520">
    <property type="protein sequence ID" value="CAI49520"/>
    <property type="gene ID" value="NP_2858A"/>
</dbReference>
<evidence type="ECO:0000313" key="7">
    <source>
        <dbReference type="EMBL" id="CAI49520.1"/>
    </source>
</evidence>
<dbReference type="Gene3D" id="3.30.1490.20">
    <property type="entry name" value="ATP-grasp fold, A domain"/>
    <property type="match status" value="1"/>
</dbReference>
<name>A0A1U7EWR3_NATPD</name>
<dbReference type="PANTHER" id="PTHR43334">
    <property type="entry name" value="ACETATE--COA LIGASE [ADP-FORMING]"/>
    <property type="match status" value="1"/>
</dbReference>
<comment type="catalytic activity">
    <reaction evidence="1">
        <text>acetate + ATP + CoA = acetyl-CoA + ADP + phosphate</text>
        <dbReference type="Rhea" id="RHEA:15081"/>
        <dbReference type="ChEBI" id="CHEBI:30089"/>
        <dbReference type="ChEBI" id="CHEBI:30616"/>
        <dbReference type="ChEBI" id="CHEBI:43474"/>
        <dbReference type="ChEBI" id="CHEBI:57287"/>
        <dbReference type="ChEBI" id="CHEBI:57288"/>
        <dbReference type="ChEBI" id="CHEBI:456216"/>
        <dbReference type="EC" id="6.2.1.13"/>
    </reaction>
</comment>
<dbReference type="AlphaFoldDB" id="A0A1U7EWR3"/>
<dbReference type="SUPFAM" id="SSF51735">
    <property type="entry name" value="NAD(P)-binding Rossmann-fold domains"/>
    <property type="match status" value="1"/>
</dbReference>
<reference evidence="7 8" key="1">
    <citation type="journal article" date="2005" name="Genome Res.">
        <title>Living with two extremes: conclusions from the genome sequence of Natronomonas pharaonis.</title>
        <authorList>
            <person name="Falb M."/>
            <person name="Pfeiffer F."/>
            <person name="Palm P."/>
            <person name="Rodewald K."/>
            <person name="Hickmann V."/>
            <person name="Tittor J."/>
            <person name="Oesterhelt D."/>
        </authorList>
    </citation>
    <scope>NUCLEOTIDE SEQUENCE [LARGE SCALE GENOMIC DNA]</scope>
    <source>
        <strain evidence="8">ATCC 35678 / DSM 2160 / CIP 103997 / JCM 8858 / NBRC 14720 / NCIMB 2260 / Gabara</strain>
    </source>
</reference>
<evidence type="ECO:0000259" key="6">
    <source>
        <dbReference type="SMART" id="SM00881"/>
    </source>
</evidence>
<dbReference type="InterPro" id="IPR036291">
    <property type="entry name" value="NAD(P)-bd_dom_sf"/>
</dbReference>
<evidence type="ECO:0000313" key="8">
    <source>
        <dbReference type="Proteomes" id="UP000002698"/>
    </source>
</evidence>
<evidence type="ECO:0000256" key="5">
    <source>
        <dbReference type="ARBA" id="ARBA00022840"/>
    </source>
</evidence>
<dbReference type="Pfam" id="PF13607">
    <property type="entry name" value="Succ_CoA_lig"/>
    <property type="match status" value="1"/>
</dbReference>
<sequence length="697" mass="72143">MGIESGLFDPQRVAVVGATERDGAVGRAVMENLVDDFDGEVVPVNPNTDSVFGRRSRDRVGETDADLAVVVVPAPEAVDVVAAAGDAGIKNVVVISAGFSETGSEGTAREEALVEAADRHGINVVGPNCLGILSTPTGLNATFSPRNARPGNISFMSQSGALVTAVLDWAADRGIGFNDVVSLGNKAVLDETDFVDTWGEDDDTDVVLGYLEDIQNGASFVDAAATATESTPVAVLKSGRTDAGAQAASSHTGAVTGSEVAYEAAFEKAGVLPVASTEELFDVGAMLAGQPLPDTDATAVVTNAGGPGVMAADAVGEATLALASLSGTTRDRLREVLPDAASARNPVDVIGDADAERFADALDVVLEDEGVGSAVVIACPTAVLEFEELADVLASVRRRREEPIAVCLMAGSESDAAREHLAAADIPTYFDPSRAVRGLDGLARYRAVRQHDRGEPTDFDVDRERARNILASVEDRPDNRLGIEAMGLLDAYGIPTLDSEIVESPAAASDAAAAIDGDVVMKIVSPDILHKTDIGGVEVGVAAAEAADIYETLVARARTRQPDARILGVQVQAMADTDAGVETIVGATRDPQFGPLVVFGLGGIFVEVLEDTTATLAPLSEQEAEAMLDDIDAAPLLRGARGRDPVDEAAVVETIQRLSQLVSDFPAILELDINPLVATPDGVAAVDIQLTVDPATL</sequence>
<protein>
    <recommendedName>
        <fullName evidence="2">acetate--CoA ligase (ADP-forming)</fullName>
        <ecNumber evidence="2">6.2.1.13</ecNumber>
    </recommendedName>
</protein>
<dbReference type="InterPro" id="IPR032875">
    <property type="entry name" value="Succ_CoA_lig_flav_dom"/>
</dbReference>
<dbReference type="Pfam" id="PF13549">
    <property type="entry name" value="ATP-grasp_5"/>
    <property type="match status" value="1"/>
</dbReference>
<proteinExistence type="predicted"/>